<dbReference type="Proteomes" id="UP001225356">
    <property type="component" value="Unassembled WGS sequence"/>
</dbReference>
<name>A0ABT9QUV0_9ACTN</name>
<dbReference type="PANTHER" id="PTHR46928">
    <property type="entry name" value="MESENCHYME-SPECIFIC CELL SURFACE GLYCOPROTEIN"/>
    <property type="match status" value="1"/>
</dbReference>
<dbReference type="InterPro" id="IPR055188">
    <property type="entry name" value="Choice_anch_I"/>
</dbReference>
<dbReference type="RefSeq" id="WP_307568437.1">
    <property type="nucleotide sequence ID" value="NZ_JAUSQU010000001.1"/>
</dbReference>
<feature type="region of interest" description="Disordered" evidence="1">
    <location>
        <begin position="395"/>
        <end position="420"/>
    </location>
</feature>
<protein>
    <recommendedName>
        <fullName evidence="3">Choice-of-anchor I domain-containing protein</fullName>
    </recommendedName>
</protein>
<sequence length="511" mass="54185">MRNMTFTPLTAAVVTGLLLLPSAAVAESGHGGIKLSFLGRYATGSFATGASEITAYDARTRRVFVVNAQAGTIDVLDISDPRKPRKVSTLATPGANSVAVQNGLVAVAQQAAVKTDPGSVAFFDAKTGKKLKQVTVGALPDMVTFTPDGRRAVVAAEGEPSSYCEGKTVDPEGSVSIVDLRRWTVKTAGFKKFDAGALRAKGVRISGPNATAAQDLEPEYITVDGDTAYVTLQENNALAIVDLDRAQVRDVVPLGLKDWSKSGFDASDEDGKTDIRSHPVKGMYQPDGIAHFRDRGQTYLVTANEGDGREWDCYADEVRVKSLNLAMPGAEALKKDSELGRLNVAADSPKDASGAYTELRTFGARSISIRSASGKLVWDSGDQLERLVAKELPADFNGDNEENGTFDTRSDNKGPEPEGVTVGEVRGRTYAFAGLERVGGIVAYDVSDPRAPRLADYVNTRDFAGSIEDGDAGDSGPEGVLFVPASQSPISRPLLVVGNEISGTTAIYEIR</sequence>
<comment type="caution">
    <text evidence="4">The sequence shown here is derived from an EMBL/GenBank/DDBJ whole genome shotgun (WGS) entry which is preliminary data.</text>
</comment>
<keyword evidence="2" id="KW-0732">Signal</keyword>
<dbReference type="InterPro" id="IPR011048">
    <property type="entry name" value="Haem_d1_sf"/>
</dbReference>
<dbReference type="Gene3D" id="2.130.10.10">
    <property type="entry name" value="YVTN repeat-like/Quinoprotein amine dehydrogenase"/>
    <property type="match status" value="1"/>
</dbReference>
<evidence type="ECO:0000313" key="4">
    <source>
        <dbReference type="EMBL" id="MDP9850176.1"/>
    </source>
</evidence>
<feature type="signal peptide" evidence="2">
    <location>
        <begin position="1"/>
        <end position="26"/>
    </location>
</feature>
<evidence type="ECO:0000259" key="3">
    <source>
        <dbReference type="Pfam" id="PF22494"/>
    </source>
</evidence>
<dbReference type="PANTHER" id="PTHR46928:SF1">
    <property type="entry name" value="MESENCHYME-SPECIFIC CELL SURFACE GLYCOPROTEIN"/>
    <property type="match status" value="1"/>
</dbReference>
<accession>A0ABT9QUV0</accession>
<evidence type="ECO:0000313" key="5">
    <source>
        <dbReference type="Proteomes" id="UP001225356"/>
    </source>
</evidence>
<evidence type="ECO:0000256" key="1">
    <source>
        <dbReference type="SAM" id="MobiDB-lite"/>
    </source>
</evidence>
<dbReference type="SUPFAM" id="SSF51004">
    <property type="entry name" value="C-terminal (heme d1) domain of cytochrome cd1-nitrite reductase"/>
    <property type="match status" value="1"/>
</dbReference>
<organism evidence="4 5">
    <name type="scientific">Streptosporangium lutulentum</name>
    <dbReference type="NCBI Taxonomy" id="1461250"/>
    <lineage>
        <taxon>Bacteria</taxon>
        <taxon>Bacillati</taxon>
        <taxon>Actinomycetota</taxon>
        <taxon>Actinomycetes</taxon>
        <taxon>Streptosporangiales</taxon>
        <taxon>Streptosporangiaceae</taxon>
        <taxon>Streptosporangium</taxon>
    </lineage>
</organism>
<proteinExistence type="predicted"/>
<dbReference type="InterPro" id="IPR052956">
    <property type="entry name" value="Mesenchyme-surface_protein"/>
</dbReference>
<reference evidence="4 5" key="1">
    <citation type="submission" date="2023-07" db="EMBL/GenBank/DDBJ databases">
        <title>Sequencing the genomes of 1000 actinobacteria strains.</title>
        <authorList>
            <person name="Klenk H.-P."/>
        </authorList>
    </citation>
    <scope>NUCLEOTIDE SEQUENCE [LARGE SCALE GENOMIC DNA]</scope>
    <source>
        <strain evidence="4 5">DSM 46740</strain>
    </source>
</reference>
<dbReference type="InterPro" id="IPR015943">
    <property type="entry name" value="WD40/YVTN_repeat-like_dom_sf"/>
</dbReference>
<dbReference type="EMBL" id="JAUSQU010000001">
    <property type="protein sequence ID" value="MDP9850176.1"/>
    <property type="molecule type" value="Genomic_DNA"/>
</dbReference>
<feature type="domain" description="Choice-of-anchor I" evidence="3">
    <location>
        <begin position="46"/>
        <end position="510"/>
    </location>
</feature>
<dbReference type="NCBIfam" id="NF038117">
    <property type="entry name" value="choice_anch_I"/>
    <property type="match status" value="1"/>
</dbReference>
<feature type="chain" id="PRO_5045842160" description="Choice-of-anchor I domain-containing protein" evidence="2">
    <location>
        <begin position="27"/>
        <end position="511"/>
    </location>
</feature>
<gene>
    <name evidence="4" type="ORF">J2853_009387</name>
</gene>
<keyword evidence="5" id="KW-1185">Reference proteome</keyword>
<dbReference type="Pfam" id="PF22494">
    <property type="entry name" value="choice_anch_I"/>
    <property type="match status" value="1"/>
</dbReference>
<evidence type="ECO:0000256" key="2">
    <source>
        <dbReference type="SAM" id="SignalP"/>
    </source>
</evidence>